<evidence type="ECO:0000256" key="5">
    <source>
        <dbReference type="ARBA" id="ARBA00023239"/>
    </source>
</evidence>
<dbReference type="InterPro" id="IPR042158">
    <property type="entry name" value="PLCXD1/2/3"/>
</dbReference>
<sequence length="377" mass="43004">MAFLQVLTVWIFYAFGTRHRHQLRAACAADASDFPLDYPSVDMAAVMDGNYRDVNSSSDLENWMANLPEQLHSVPLNYLTIPGSHNSCSYTISSQSDIAPDNPYGNKLLKLLGPIGKQILYSWSLTQNITTREQLQVGIRYFDLRIATKKDPADENLYLIHGLFGAVVDNFFVEVKEFLEGHRKEVILLHFQHFYNLTDADHNRLLNKLTSNFGPLMCQFTKDLNNLTLESLWRRGYQIIAFYRHDTLAKYHPYLWPTDFIPNPWPNEDEVKQLVAFWDHTYQHERDPEKFLVLQGVGTPQPATVTMHICNSLRVYLVPKVNGALESWLSGKEGGSHGCNVVMSDFVDMDNFRIPKIVVAMNQKLLESSSSVEGNAA</sequence>
<dbReference type="GO" id="GO:0016829">
    <property type="term" value="F:lyase activity"/>
    <property type="evidence" value="ECO:0007669"/>
    <property type="project" value="UniProtKB-KW"/>
</dbReference>
<dbReference type="EMBL" id="GEGO01005366">
    <property type="protein sequence ID" value="JAR90038.1"/>
    <property type="molecule type" value="Transcribed_RNA"/>
</dbReference>
<dbReference type="Gene3D" id="3.20.20.190">
    <property type="entry name" value="Phosphatidylinositol (PI) phosphodiesterase"/>
    <property type="match status" value="1"/>
</dbReference>
<evidence type="ECO:0000256" key="6">
    <source>
        <dbReference type="SAM" id="SignalP"/>
    </source>
</evidence>
<evidence type="ECO:0000259" key="7">
    <source>
        <dbReference type="SMART" id="SM00148"/>
    </source>
</evidence>
<evidence type="ECO:0000256" key="2">
    <source>
        <dbReference type="ARBA" id="ARBA00022723"/>
    </source>
</evidence>
<accession>A0A147BH03</accession>
<dbReference type="PANTHER" id="PTHR13593">
    <property type="match status" value="1"/>
</dbReference>
<dbReference type="GO" id="GO:0008081">
    <property type="term" value="F:phosphoric diester hydrolase activity"/>
    <property type="evidence" value="ECO:0007669"/>
    <property type="project" value="InterPro"/>
</dbReference>
<keyword evidence="2" id="KW-0479">Metal-binding</keyword>
<dbReference type="InterPro" id="IPR000909">
    <property type="entry name" value="PLipase_C_PInositol-sp_X_dom"/>
</dbReference>
<dbReference type="AlphaFoldDB" id="A0A147BH03"/>
<evidence type="ECO:0000313" key="8">
    <source>
        <dbReference type="EMBL" id="JAR90038.1"/>
    </source>
</evidence>
<evidence type="ECO:0000256" key="4">
    <source>
        <dbReference type="ARBA" id="ARBA00023157"/>
    </source>
</evidence>
<evidence type="ECO:0000256" key="3">
    <source>
        <dbReference type="ARBA" id="ARBA00022842"/>
    </source>
</evidence>
<organism evidence="8">
    <name type="scientific">Ixodes ricinus</name>
    <name type="common">Common tick</name>
    <name type="synonym">Acarus ricinus</name>
    <dbReference type="NCBI Taxonomy" id="34613"/>
    <lineage>
        <taxon>Eukaryota</taxon>
        <taxon>Metazoa</taxon>
        <taxon>Ecdysozoa</taxon>
        <taxon>Arthropoda</taxon>
        <taxon>Chelicerata</taxon>
        <taxon>Arachnida</taxon>
        <taxon>Acari</taxon>
        <taxon>Parasitiformes</taxon>
        <taxon>Ixodida</taxon>
        <taxon>Ixodoidea</taxon>
        <taxon>Ixodidae</taxon>
        <taxon>Ixodinae</taxon>
        <taxon>Ixodes</taxon>
    </lineage>
</organism>
<keyword evidence="4" id="KW-1015">Disulfide bond</keyword>
<keyword evidence="5" id="KW-0456">Lyase</keyword>
<protein>
    <submittedName>
        <fullName evidence="8">Putative phosphatidylinositol-specific phospholipase c x domain-containing protein</fullName>
    </submittedName>
</protein>
<keyword evidence="3" id="KW-0460">Magnesium</keyword>
<dbReference type="SUPFAM" id="SSF51695">
    <property type="entry name" value="PLC-like phosphodiesterases"/>
    <property type="match status" value="1"/>
</dbReference>
<dbReference type="GO" id="GO:0046872">
    <property type="term" value="F:metal ion binding"/>
    <property type="evidence" value="ECO:0007669"/>
    <property type="project" value="UniProtKB-KW"/>
</dbReference>
<feature type="chain" id="PRO_5007542305" evidence="6">
    <location>
        <begin position="17"/>
        <end position="377"/>
    </location>
</feature>
<name>A0A147BH03_IXORI</name>
<dbReference type="InterPro" id="IPR017946">
    <property type="entry name" value="PLC-like_Pdiesterase_TIM-brl"/>
</dbReference>
<feature type="signal peptide" evidence="6">
    <location>
        <begin position="1"/>
        <end position="16"/>
    </location>
</feature>
<dbReference type="CDD" id="cd08616">
    <property type="entry name" value="PI-PLCXD1c"/>
    <property type="match status" value="1"/>
</dbReference>
<keyword evidence="6" id="KW-0732">Signal</keyword>
<dbReference type="PANTHER" id="PTHR13593:SF113">
    <property type="entry name" value="SI:DKEY-266F7.9"/>
    <property type="match status" value="1"/>
</dbReference>
<feature type="domain" description="Phosphatidylinositol-specific phospholipase C X" evidence="7">
    <location>
        <begin position="70"/>
        <end position="244"/>
    </location>
</feature>
<dbReference type="InterPro" id="IPR051057">
    <property type="entry name" value="PI-PLC_domain"/>
</dbReference>
<dbReference type="GO" id="GO:0006629">
    <property type="term" value="P:lipid metabolic process"/>
    <property type="evidence" value="ECO:0007669"/>
    <property type="project" value="InterPro"/>
</dbReference>
<proteinExistence type="predicted"/>
<evidence type="ECO:0000256" key="1">
    <source>
        <dbReference type="ARBA" id="ARBA00000110"/>
    </source>
</evidence>
<comment type="catalytic activity">
    <reaction evidence="1">
        <text>an N-(acyl)-sphingosylphosphoethanolamine = an N-(acyl)-sphingosyl-1,3-cyclic phosphate + ethanolamine</text>
        <dbReference type="Rhea" id="RHEA:60648"/>
        <dbReference type="ChEBI" id="CHEBI:57603"/>
        <dbReference type="ChEBI" id="CHEBI:143891"/>
        <dbReference type="ChEBI" id="CHEBI:143892"/>
    </reaction>
</comment>
<reference evidence="8" key="1">
    <citation type="journal article" date="2018" name="PLoS Negl. Trop. Dis.">
        <title>Sialome diversity of ticks revealed by RNAseq of single tick salivary glands.</title>
        <authorList>
            <person name="Perner J."/>
            <person name="Kropackova S."/>
            <person name="Kopacek P."/>
            <person name="Ribeiro J.M."/>
        </authorList>
    </citation>
    <scope>NUCLEOTIDE SEQUENCE</scope>
    <source>
        <strain evidence="8">Siblings of single egg batch collected in Ceske Budejovice</strain>
        <tissue evidence="8">Salivary glands</tissue>
    </source>
</reference>
<dbReference type="SMART" id="SM00148">
    <property type="entry name" value="PLCXc"/>
    <property type="match status" value="1"/>
</dbReference>